<dbReference type="GO" id="GO:0016020">
    <property type="term" value="C:membrane"/>
    <property type="evidence" value="ECO:0007669"/>
    <property type="project" value="UniProtKB-SubCell"/>
</dbReference>
<keyword evidence="2 5" id="KW-0812">Transmembrane</keyword>
<keyword evidence="4 5" id="KW-0472">Membrane</keyword>
<comment type="subcellular location">
    <subcellularLocation>
        <location evidence="1">Membrane</location>
        <topology evidence="1">Multi-pass membrane protein</topology>
    </subcellularLocation>
</comment>
<feature type="transmembrane region" description="Helical" evidence="5">
    <location>
        <begin position="47"/>
        <end position="65"/>
    </location>
</feature>
<sequence length="131" mass="14458">MNTKTAKAIYWTGVILTSLWFGASGFFELTGNPIVWDITVKLGYPAYFIYVLGVAKLSGITVLLIPNKLLRLKEWVFAGIFFDIIFAFASKVSVIGLAAAGDAVIAFIMVSVTYAMFRKLYHANYQKVATS</sequence>
<evidence type="ECO:0000313" key="6">
    <source>
        <dbReference type="EMBL" id="AOM79558.1"/>
    </source>
</evidence>
<evidence type="ECO:0000256" key="2">
    <source>
        <dbReference type="ARBA" id="ARBA00022692"/>
    </source>
</evidence>
<dbReference type="InterPro" id="IPR032808">
    <property type="entry name" value="DoxX"/>
</dbReference>
<dbReference type="EMBL" id="CP017141">
    <property type="protein sequence ID" value="AOM79558.1"/>
    <property type="molecule type" value="Genomic_DNA"/>
</dbReference>
<dbReference type="AlphaFoldDB" id="A0A1D7QLK1"/>
<reference evidence="6 7" key="1">
    <citation type="submission" date="2016-08" db="EMBL/GenBank/DDBJ databases">
        <authorList>
            <person name="Seilhamer J.J."/>
        </authorList>
    </citation>
    <scope>NUCLEOTIDE SEQUENCE [LARGE SCALE GENOMIC DNA]</scope>
    <source>
        <strain evidence="6 7">DX4</strain>
    </source>
</reference>
<organism evidence="6 7">
    <name type="scientific">Pedobacter steynii</name>
    <dbReference type="NCBI Taxonomy" id="430522"/>
    <lineage>
        <taxon>Bacteria</taxon>
        <taxon>Pseudomonadati</taxon>
        <taxon>Bacteroidota</taxon>
        <taxon>Sphingobacteriia</taxon>
        <taxon>Sphingobacteriales</taxon>
        <taxon>Sphingobacteriaceae</taxon>
        <taxon>Pedobacter</taxon>
    </lineage>
</organism>
<proteinExistence type="predicted"/>
<keyword evidence="7" id="KW-1185">Reference proteome</keyword>
<evidence type="ECO:0000256" key="5">
    <source>
        <dbReference type="SAM" id="Phobius"/>
    </source>
</evidence>
<name>A0A1D7QLK1_9SPHI</name>
<accession>A0A1D7QLK1</accession>
<dbReference type="Proteomes" id="UP000094313">
    <property type="component" value="Chromosome"/>
</dbReference>
<evidence type="ECO:0000313" key="7">
    <source>
        <dbReference type="Proteomes" id="UP000094313"/>
    </source>
</evidence>
<protein>
    <recommendedName>
        <fullName evidence="8">DoxX-like family protein</fullName>
    </recommendedName>
</protein>
<evidence type="ECO:0000256" key="3">
    <source>
        <dbReference type="ARBA" id="ARBA00022989"/>
    </source>
</evidence>
<dbReference type="Pfam" id="PF13564">
    <property type="entry name" value="DoxX_2"/>
    <property type="match status" value="1"/>
</dbReference>
<evidence type="ECO:0008006" key="8">
    <source>
        <dbReference type="Google" id="ProtNLM"/>
    </source>
</evidence>
<dbReference type="KEGG" id="psty:BFS30_21805"/>
<feature type="transmembrane region" description="Helical" evidence="5">
    <location>
        <begin position="9"/>
        <end position="27"/>
    </location>
</feature>
<keyword evidence="3 5" id="KW-1133">Transmembrane helix</keyword>
<dbReference type="RefSeq" id="WP_069381220.1">
    <property type="nucleotide sequence ID" value="NZ_CP017141.1"/>
</dbReference>
<feature type="transmembrane region" description="Helical" evidence="5">
    <location>
        <begin position="72"/>
        <end position="89"/>
    </location>
</feature>
<evidence type="ECO:0000256" key="4">
    <source>
        <dbReference type="ARBA" id="ARBA00023136"/>
    </source>
</evidence>
<gene>
    <name evidence="6" type="ORF">BFS30_21805</name>
</gene>
<evidence type="ECO:0000256" key="1">
    <source>
        <dbReference type="ARBA" id="ARBA00004141"/>
    </source>
</evidence>
<dbReference type="OrthoDB" id="7960583at2"/>
<feature type="transmembrane region" description="Helical" evidence="5">
    <location>
        <begin position="95"/>
        <end position="117"/>
    </location>
</feature>